<name>A0ABQ2IDJ5_9BACT</name>
<dbReference type="Proteomes" id="UP000632339">
    <property type="component" value="Unassembled WGS sequence"/>
</dbReference>
<dbReference type="InterPro" id="IPR014729">
    <property type="entry name" value="Rossmann-like_a/b/a_fold"/>
</dbReference>
<reference evidence="3" key="1">
    <citation type="journal article" date="2019" name="Int. J. Syst. Evol. Microbiol.">
        <title>The Global Catalogue of Microorganisms (GCM) 10K type strain sequencing project: providing services to taxonomists for standard genome sequencing and annotation.</title>
        <authorList>
            <consortium name="The Broad Institute Genomics Platform"/>
            <consortium name="The Broad Institute Genome Sequencing Center for Infectious Disease"/>
            <person name="Wu L."/>
            <person name="Ma J."/>
        </authorList>
    </citation>
    <scope>NUCLEOTIDE SEQUENCE [LARGE SCALE GENOMIC DNA]</scope>
    <source>
        <strain evidence="3">CGMCC 1.6375</strain>
    </source>
</reference>
<feature type="domain" description="UspA" evidence="1">
    <location>
        <begin position="47"/>
        <end position="101"/>
    </location>
</feature>
<evidence type="ECO:0000313" key="3">
    <source>
        <dbReference type="Proteomes" id="UP000632339"/>
    </source>
</evidence>
<dbReference type="SUPFAM" id="SSF52402">
    <property type="entry name" value="Adenine nucleotide alpha hydrolases-like"/>
    <property type="match status" value="1"/>
</dbReference>
<evidence type="ECO:0000259" key="1">
    <source>
        <dbReference type="Pfam" id="PF00582"/>
    </source>
</evidence>
<keyword evidence="3" id="KW-1185">Reference proteome</keyword>
<proteinExistence type="predicted"/>
<dbReference type="CDD" id="cd00293">
    <property type="entry name" value="USP-like"/>
    <property type="match status" value="1"/>
</dbReference>
<evidence type="ECO:0000313" key="2">
    <source>
        <dbReference type="EMBL" id="GGN07027.1"/>
    </source>
</evidence>
<comment type="caution">
    <text evidence="2">The sequence shown here is derived from an EMBL/GenBank/DDBJ whole genome shotgun (WGS) entry which is preliminary data.</text>
</comment>
<gene>
    <name evidence="2" type="ORF">GCM10010967_48050</name>
</gene>
<dbReference type="Pfam" id="PF00582">
    <property type="entry name" value="Usp"/>
    <property type="match status" value="1"/>
</dbReference>
<sequence length="114" mass="12505">MERIPGFPNGQFHLLHVETNPAGSEQSAMQLLEDYSRQLGLPHYTNSVIFNESVADGIIRYATQTGADLIAMGTLTNADPAHLFRPSVAADIVNHAKIPVYTFQLSHRQVSSSL</sequence>
<accession>A0ABQ2IDJ5</accession>
<protein>
    <recommendedName>
        <fullName evidence="1">UspA domain-containing protein</fullName>
    </recommendedName>
</protein>
<dbReference type="InterPro" id="IPR006016">
    <property type="entry name" value="UspA"/>
</dbReference>
<dbReference type="Gene3D" id="3.40.50.620">
    <property type="entry name" value="HUPs"/>
    <property type="match status" value="1"/>
</dbReference>
<organism evidence="2 3">
    <name type="scientific">Dyadobacter beijingensis</name>
    <dbReference type="NCBI Taxonomy" id="365489"/>
    <lineage>
        <taxon>Bacteria</taxon>
        <taxon>Pseudomonadati</taxon>
        <taxon>Bacteroidota</taxon>
        <taxon>Cytophagia</taxon>
        <taxon>Cytophagales</taxon>
        <taxon>Spirosomataceae</taxon>
        <taxon>Dyadobacter</taxon>
    </lineage>
</organism>
<dbReference type="EMBL" id="BMLI01000002">
    <property type="protein sequence ID" value="GGN07027.1"/>
    <property type="molecule type" value="Genomic_DNA"/>
</dbReference>